<protein>
    <submittedName>
        <fullName evidence="2">Uncharacterized protein</fullName>
    </submittedName>
</protein>
<sequence>MNNSVVGDGEPLHRFLPSVINQQTVGANPRGGSGRRGRFGAAQQGVDESAFDTVDLEVLEEDGRRGSREAERAEPQPGFPTLFAGELGTRARETADEGTRAFEDDSDRRDAFAFEPRVSNGFAAFSYLQQSELAAGRIAVGGEVDVVG</sequence>
<dbReference type="EMBL" id="CP071793">
    <property type="protein sequence ID" value="QTD52893.1"/>
    <property type="molecule type" value="Genomic_DNA"/>
</dbReference>
<proteinExistence type="predicted"/>
<keyword evidence="3" id="KW-1185">Reference proteome</keyword>
<dbReference type="KEGG" id="scor:J3U87_10485"/>
<gene>
    <name evidence="2" type="ORF">J3U87_10485</name>
</gene>
<name>A0A8A4TTT9_SULCO</name>
<accession>A0A8A4TTT9</accession>
<evidence type="ECO:0000256" key="1">
    <source>
        <dbReference type="SAM" id="MobiDB-lite"/>
    </source>
</evidence>
<feature type="region of interest" description="Disordered" evidence="1">
    <location>
        <begin position="1"/>
        <end position="46"/>
    </location>
</feature>
<organism evidence="2 3">
    <name type="scientific">Sulfidibacter corallicola</name>
    <dbReference type="NCBI Taxonomy" id="2818388"/>
    <lineage>
        <taxon>Bacteria</taxon>
        <taxon>Pseudomonadati</taxon>
        <taxon>Acidobacteriota</taxon>
        <taxon>Holophagae</taxon>
        <taxon>Acanthopleuribacterales</taxon>
        <taxon>Acanthopleuribacteraceae</taxon>
        <taxon>Sulfidibacter</taxon>
    </lineage>
</organism>
<evidence type="ECO:0000313" key="2">
    <source>
        <dbReference type="EMBL" id="QTD52893.1"/>
    </source>
</evidence>
<dbReference type="AlphaFoldDB" id="A0A8A4TTT9"/>
<feature type="region of interest" description="Disordered" evidence="1">
    <location>
        <begin position="60"/>
        <end position="83"/>
    </location>
</feature>
<dbReference type="Proteomes" id="UP000663929">
    <property type="component" value="Chromosome"/>
</dbReference>
<evidence type="ECO:0000313" key="3">
    <source>
        <dbReference type="Proteomes" id="UP000663929"/>
    </source>
</evidence>
<dbReference type="RefSeq" id="WP_237382991.1">
    <property type="nucleotide sequence ID" value="NZ_CP071793.1"/>
</dbReference>
<reference evidence="2" key="1">
    <citation type="submission" date="2021-03" db="EMBL/GenBank/DDBJ databases">
        <title>Acanthopleuribacteraceae sp. M133.</title>
        <authorList>
            <person name="Wang G."/>
        </authorList>
    </citation>
    <scope>NUCLEOTIDE SEQUENCE</scope>
    <source>
        <strain evidence="2">M133</strain>
    </source>
</reference>
<feature type="compositionally biased region" description="Basic and acidic residues" evidence="1">
    <location>
        <begin position="61"/>
        <end position="74"/>
    </location>
</feature>